<gene>
    <name evidence="3" type="ORF">E5K00_08590</name>
</gene>
<accession>A0A4Z0Q7T6</accession>
<reference evidence="3 4" key="1">
    <citation type="submission" date="2019-04" db="EMBL/GenBank/DDBJ databases">
        <authorList>
            <person name="Feng G."/>
            <person name="Zhang J."/>
            <person name="Zhu H."/>
        </authorList>
    </citation>
    <scope>NUCLEOTIDE SEQUENCE [LARGE SCALE GENOMIC DNA]</scope>
    <source>
        <strain evidence="3 4">JCM 31653</strain>
    </source>
</reference>
<evidence type="ECO:0000259" key="2">
    <source>
        <dbReference type="Pfam" id="PF13340"/>
    </source>
</evidence>
<dbReference type="PANTHER" id="PTHR30007:SF0">
    <property type="entry name" value="TRANSPOSASE"/>
    <property type="match status" value="1"/>
</dbReference>
<comment type="caution">
    <text evidence="3">The sequence shown here is derived from an EMBL/GenBank/DDBJ whole genome shotgun (WGS) entry which is preliminary data.</text>
</comment>
<feature type="domain" description="Insertion element IS402-like" evidence="2">
    <location>
        <begin position="49"/>
        <end position="103"/>
    </location>
</feature>
<dbReference type="Proteomes" id="UP000297549">
    <property type="component" value="Unassembled WGS sequence"/>
</dbReference>
<protein>
    <submittedName>
        <fullName evidence="3">Transposase</fullName>
    </submittedName>
</protein>
<proteinExistence type="predicted"/>
<sequence length="135" mass="15235">MQEHHRPVQRPCCPKGFKRLYIESGLRVCAWHETSQVHDGFDRCAVAGPGRATETLQRAVWDAIFYQARNGCTWRNLPHDLPPWNVVWASFRHWRDKGTLEQVSQRLAGVCAAASGQGHGTNRRHSRQPGCAHGG</sequence>
<evidence type="ECO:0000313" key="3">
    <source>
        <dbReference type="EMBL" id="TGE25233.1"/>
    </source>
</evidence>
<organism evidence="3 4">
    <name type="scientific">Hymenobacter aquaticus</name>
    <dbReference type="NCBI Taxonomy" id="1867101"/>
    <lineage>
        <taxon>Bacteria</taxon>
        <taxon>Pseudomonadati</taxon>
        <taxon>Bacteroidota</taxon>
        <taxon>Cytophagia</taxon>
        <taxon>Cytophagales</taxon>
        <taxon>Hymenobacteraceae</taxon>
        <taxon>Hymenobacter</taxon>
    </lineage>
</organism>
<dbReference type="PANTHER" id="PTHR30007">
    <property type="entry name" value="PHP DOMAIN PROTEIN"/>
    <property type="match status" value="1"/>
</dbReference>
<dbReference type="AlphaFoldDB" id="A0A4Z0Q7T6"/>
<evidence type="ECO:0000256" key="1">
    <source>
        <dbReference type="SAM" id="MobiDB-lite"/>
    </source>
</evidence>
<dbReference type="Pfam" id="PF13340">
    <property type="entry name" value="DUF4096"/>
    <property type="match status" value="1"/>
</dbReference>
<feature type="region of interest" description="Disordered" evidence="1">
    <location>
        <begin position="115"/>
        <end position="135"/>
    </location>
</feature>
<dbReference type="OrthoDB" id="884754at2"/>
<keyword evidence="4" id="KW-1185">Reference proteome</keyword>
<name>A0A4Z0Q7T6_9BACT</name>
<dbReference type="EMBL" id="SRLC01000001">
    <property type="protein sequence ID" value="TGE25233.1"/>
    <property type="molecule type" value="Genomic_DNA"/>
</dbReference>
<evidence type="ECO:0000313" key="4">
    <source>
        <dbReference type="Proteomes" id="UP000297549"/>
    </source>
</evidence>
<dbReference type="InterPro" id="IPR025161">
    <property type="entry name" value="IS402-like_dom"/>
</dbReference>